<name>A9KRM1_LACP7</name>
<evidence type="ECO:0000256" key="2">
    <source>
        <dbReference type="ARBA" id="ARBA00022801"/>
    </source>
</evidence>
<evidence type="ECO:0000256" key="3">
    <source>
        <dbReference type="ARBA" id="ARBA00023295"/>
    </source>
</evidence>
<dbReference type="OrthoDB" id="9762066at2"/>
<dbReference type="SUPFAM" id="SSF49785">
    <property type="entry name" value="Galactose-binding domain-like"/>
    <property type="match status" value="1"/>
</dbReference>
<dbReference type="InterPro" id="IPR006102">
    <property type="entry name" value="Ig-like_GH2"/>
</dbReference>
<evidence type="ECO:0000259" key="7">
    <source>
        <dbReference type="Pfam" id="PF16355"/>
    </source>
</evidence>
<evidence type="ECO:0000259" key="5">
    <source>
        <dbReference type="Pfam" id="PF02836"/>
    </source>
</evidence>
<dbReference type="AlphaFoldDB" id="A9KRM1"/>
<dbReference type="KEGG" id="cpy:Cphy_3160"/>
<feature type="domain" description="Glycosyl hydrolases family 2 sugar binding" evidence="6">
    <location>
        <begin position="56"/>
        <end position="151"/>
    </location>
</feature>
<dbReference type="Gene3D" id="3.20.20.80">
    <property type="entry name" value="Glycosidases"/>
    <property type="match status" value="1"/>
</dbReference>
<protein>
    <submittedName>
        <fullName evidence="9">Glycoside hydrolase family 2 sugar binding</fullName>
    </submittedName>
</protein>
<dbReference type="eggNOG" id="COG3250">
    <property type="taxonomic scope" value="Bacteria"/>
</dbReference>
<dbReference type="Proteomes" id="UP000000370">
    <property type="component" value="Chromosome"/>
</dbReference>
<dbReference type="InterPro" id="IPR023232">
    <property type="entry name" value="Glyco_hydro_2_AS"/>
</dbReference>
<dbReference type="PANTHER" id="PTHR42732">
    <property type="entry name" value="BETA-GALACTOSIDASE"/>
    <property type="match status" value="1"/>
</dbReference>
<dbReference type="Gene3D" id="2.60.40.10">
    <property type="entry name" value="Immunoglobulins"/>
    <property type="match status" value="3"/>
</dbReference>
<feature type="domain" description="Glycoside hydrolase family 2 catalytic" evidence="5">
    <location>
        <begin position="291"/>
        <end position="460"/>
    </location>
</feature>
<dbReference type="GO" id="GO:0004553">
    <property type="term" value="F:hydrolase activity, hydrolyzing O-glycosyl compounds"/>
    <property type="evidence" value="ECO:0007669"/>
    <property type="project" value="InterPro"/>
</dbReference>
<dbReference type="Pfam" id="PF16355">
    <property type="entry name" value="DUF4982"/>
    <property type="match status" value="1"/>
</dbReference>
<evidence type="ECO:0000313" key="9">
    <source>
        <dbReference type="EMBL" id="ABX43515.1"/>
    </source>
</evidence>
<keyword evidence="3" id="KW-0326">Glycosidase</keyword>
<sequence>MSSQVHNNRRLMNDGWSFSKHQLGATLQQVLDAKTEWHPVDLPHDWLIYNTHDLYETGEGWYRRTLSMEHLKNKERYILRFEGVYMNSTLYVNGRFAGEWKYGYSTFEFDITEFLTEGGNEIVMQVIYESPNSRWYSGAGIYRNVWFHTYPEVHINPDGIYISTEKVDEDFYVFLSTEVSSLPISMEPELTIPEDFHGLDKDSTSTLELRHTVWSPSHELVCTHTVDVTSEVVKNAFYVQDSKLHIISPLLWELSSPNLYQVQTDIIKDNIIIQSVTQNIGFRTIEYTCEEGFFLNGKHVKLYGVCQHHDLGSLGAAINRTALRRQLTILKEMGVNAIRTSHNMPAVELMELADEMGFLINSEAFDIWERSKTTYDYARFFPKWADKDVASWIRRDRNHPSLIMWSIGNEIYDTHADERGQEVTRMLLSFVRKHDSRINAPVTIGSNYMAWENAQKCADIVKLAGYNYAERLYGEHHELHPDWMIYGSETASTLQSRGIYHFPYSKAILADDDEQCSSLGNTTSSWGARSTEYCITKDRDATFSAGQFIWTGWDYIGEPTPYFTKNSYFGQVDTAGFKKDTFYIYQAEWTDYKKSPMVHLFPYWDFSKDQVIDLRVCSNAPRVELFFNENSLGTYDIDHKHGTQLCGHWQLPYEEGTLKAVAYDEYGNIIATDTRTSFGDAANIKLSPDKTTMLVNCQDLIFVEISMEDCNGNPVENANNRVTVEVTGAGRLIGLDNGDSTDYDQYKGISRRLFSGKLLAVIASTLTPGEITMKVTSETLPAKTLSFTSIPCEYPEGLSDNMRNTDHIIYPVLNPKVIIPTTDEAEIPIRKLEIVTPNGTTLSKDLSTIEAYVITHPANATYQDIDWRITNGSGIDSNLARLEKDGTKVKVIALGSGKAYLRCTCRNGADKVRMISEIELNFHDLGEATMNPYEFIYGGLYSWSNTNLTNGIERGISSLLPMDTYICFKNVDFGSYGSDEITVPIYCLDTELPTFEIWEGIPHEEGSELLADCSFSKKPIWNHHQPETYRLKRRVKGIVTISFVVFKRLSVQGFQFTNPQKGFAKLFATDCDLIYGDTFTKKAPRIEGIGNNVSLEFSEMDFGEQGITKLSICGHSPIEKNTIHVKFISEEGSMLYNSIEELAEFTFTNEYEVKEFEFSKKTGKYTVTFIFLPGSNFDFEWFKFE</sequence>
<evidence type="ECO:0000259" key="8">
    <source>
        <dbReference type="Pfam" id="PF18565"/>
    </source>
</evidence>
<reference evidence="10" key="1">
    <citation type="submission" date="2007-11" db="EMBL/GenBank/DDBJ databases">
        <title>Complete genome sequence of Clostridium phytofermentans ISDg.</title>
        <authorList>
            <person name="Leschine S.B."/>
            <person name="Warnick T.A."/>
            <person name="Blanchard J.L."/>
            <person name="Schnell D.J."/>
            <person name="Petit E.L."/>
            <person name="LaTouf W.G."/>
            <person name="Copeland A."/>
            <person name="Lucas S."/>
            <person name="Lapidus A."/>
            <person name="Barry K."/>
            <person name="Glavina del Rio T."/>
            <person name="Dalin E."/>
            <person name="Tice H."/>
            <person name="Pitluck S."/>
            <person name="Kiss H."/>
            <person name="Brettin T."/>
            <person name="Bruce D."/>
            <person name="Detter J.C."/>
            <person name="Han C."/>
            <person name="Kuske C."/>
            <person name="Schmutz J."/>
            <person name="Larimer F."/>
            <person name="Land M."/>
            <person name="Hauser L."/>
            <person name="Kyrpides N."/>
            <person name="Kim E.A."/>
            <person name="Richardson P."/>
        </authorList>
    </citation>
    <scope>NUCLEOTIDE SEQUENCE [LARGE SCALE GENOMIC DNA]</scope>
    <source>
        <strain evidence="10">ATCC 700394 / DSM 18823 / ISDg</strain>
    </source>
</reference>
<keyword evidence="2 9" id="KW-0378">Hydrolase</keyword>
<feature type="domain" description="Glycoside hydrolase family 2 immunoglobulin-like beta-sandwich" evidence="4">
    <location>
        <begin position="201"/>
        <end position="283"/>
    </location>
</feature>
<dbReference type="InterPro" id="IPR036156">
    <property type="entry name" value="Beta-gal/glucu_dom_sf"/>
</dbReference>
<dbReference type="Pfam" id="PF02836">
    <property type="entry name" value="Glyco_hydro_2_C"/>
    <property type="match status" value="1"/>
</dbReference>
<dbReference type="GO" id="GO:0005975">
    <property type="term" value="P:carbohydrate metabolic process"/>
    <property type="evidence" value="ECO:0007669"/>
    <property type="project" value="InterPro"/>
</dbReference>
<comment type="similarity">
    <text evidence="1">Belongs to the glycosyl hydrolase 2 family.</text>
</comment>
<keyword evidence="10" id="KW-1185">Reference proteome</keyword>
<feature type="domain" description="Glycoside hydrolase family 2" evidence="8">
    <location>
        <begin position="684"/>
        <end position="785"/>
    </location>
</feature>
<dbReference type="InterPro" id="IPR006101">
    <property type="entry name" value="Glyco_hydro_2"/>
</dbReference>
<dbReference type="EMBL" id="CP000885">
    <property type="protein sequence ID" value="ABX43515.1"/>
    <property type="molecule type" value="Genomic_DNA"/>
</dbReference>
<feature type="domain" description="DUF4982" evidence="7">
    <location>
        <begin position="610"/>
        <end position="671"/>
    </location>
</feature>
<evidence type="ECO:0000313" key="10">
    <source>
        <dbReference type="Proteomes" id="UP000000370"/>
    </source>
</evidence>
<dbReference type="InterPro" id="IPR008979">
    <property type="entry name" value="Galactose-bd-like_sf"/>
</dbReference>
<evidence type="ECO:0000259" key="4">
    <source>
        <dbReference type="Pfam" id="PF00703"/>
    </source>
</evidence>
<dbReference type="InterPro" id="IPR051913">
    <property type="entry name" value="GH2_Domain-Containing"/>
</dbReference>
<dbReference type="PROSITE" id="PS00608">
    <property type="entry name" value="GLYCOSYL_HYDROL_F2_2"/>
    <property type="match status" value="1"/>
</dbReference>
<gene>
    <name evidence="9" type="ordered locus">Cphy_3160</name>
</gene>
<dbReference type="Gene3D" id="2.60.120.260">
    <property type="entry name" value="Galactose-binding domain-like"/>
    <property type="match status" value="2"/>
</dbReference>
<dbReference type="Pfam" id="PF18565">
    <property type="entry name" value="Glyco_hydro2_C5"/>
    <property type="match status" value="1"/>
</dbReference>
<dbReference type="Pfam" id="PF00703">
    <property type="entry name" value="Glyco_hydro_2"/>
    <property type="match status" value="1"/>
</dbReference>
<dbReference type="STRING" id="357809.Cphy_3160"/>
<dbReference type="HOGENOM" id="CLU_006501_0_0_9"/>
<dbReference type="InterPro" id="IPR032311">
    <property type="entry name" value="DUF4982"/>
</dbReference>
<evidence type="ECO:0000259" key="6">
    <source>
        <dbReference type="Pfam" id="PF02837"/>
    </source>
</evidence>
<dbReference type="PANTHER" id="PTHR42732:SF1">
    <property type="entry name" value="BETA-MANNOSIDASE"/>
    <property type="match status" value="1"/>
</dbReference>
<dbReference type="InterPro" id="IPR017853">
    <property type="entry name" value="GH"/>
</dbReference>
<dbReference type="InterPro" id="IPR013783">
    <property type="entry name" value="Ig-like_fold"/>
</dbReference>
<dbReference type="CAZy" id="GH2">
    <property type="family name" value="Glycoside Hydrolase Family 2"/>
</dbReference>
<proteinExistence type="inferred from homology"/>
<dbReference type="InterPro" id="IPR006104">
    <property type="entry name" value="Glyco_hydro_2_N"/>
</dbReference>
<dbReference type="RefSeq" id="WP_012201166.1">
    <property type="nucleotide sequence ID" value="NC_010001.1"/>
</dbReference>
<dbReference type="SUPFAM" id="SSF51445">
    <property type="entry name" value="(Trans)glycosidases"/>
    <property type="match status" value="1"/>
</dbReference>
<dbReference type="InterPro" id="IPR006103">
    <property type="entry name" value="Glyco_hydro_2_cat"/>
</dbReference>
<accession>A9KRM1</accession>
<dbReference type="InterPro" id="IPR040605">
    <property type="entry name" value="Glyco_hydro2_dom5"/>
</dbReference>
<dbReference type="PRINTS" id="PR00132">
    <property type="entry name" value="GLHYDRLASE2"/>
</dbReference>
<organism evidence="9 10">
    <name type="scientific">Lachnoclostridium phytofermentans (strain ATCC 700394 / DSM 18823 / ISDg)</name>
    <name type="common">Clostridium phytofermentans</name>
    <dbReference type="NCBI Taxonomy" id="357809"/>
    <lineage>
        <taxon>Bacteria</taxon>
        <taxon>Bacillati</taxon>
        <taxon>Bacillota</taxon>
        <taxon>Clostridia</taxon>
        <taxon>Lachnospirales</taxon>
        <taxon>Lachnospiraceae</taxon>
    </lineage>
</organism>
<dbReference type="SUPFAM" id="SSF49303">
    <property type="entry name" value="beta-Galactosidase/glucuronidase domain"/>
    <property type="match status" value="1"/>
</dbReference>
<evidence type="ECO:0000256" key="1">
    <source>
        <dbReference type="ARBA" id="ARBA00007401"/>
    </source>
</evidence>
<dbReference type="Pfam" id="PF02837">
    <property type="entry name" value="Glyco_hydro_2_N"/>
    <property type="match status" value="1"/>
</dbReference>